<feature type="transmembrane region" description="Helical" evidence="2">
    <location>
        <begin position="20"/>
        <end position="47"/>
    </location>
</feature>
<feature type="transmembrane region" description="Helical" evidence="2">
    <location>
        <begin position="143"/>
        <end position="161"/>
    </location>
</feature>
<dbReference type="AlphaFoldDB" id="A0A0R1S2I0"/>
<dbReference type="InterPro" id="IPR003675">
    <property type="entry name" value="Rce1/LyrA-like_dom"/>
</dbReference>
<dbReference type="Pfam" id="PF02517">
    <property type="entry name" value="Rce1-like"/>
    <property type="match status" value="1"/>
</dbReference>
<evidence type="ECO:0000313" key="4">
    <source>
        <dbReference type="EMBL" id="KRL61796.1"/>
    </source>
</evidence>
<keyword evidence="5" id="KW-1185">Reference proteome</keyword>
<proteinExistence type="inferred from homology"/>
<feature type="transmembrane region" description="Helical" evidence="2">
    <location>
        <begin position="352"/>
        <end position="370"/>
    </location>
</feature>
<dbReference type="EMBL" id="AZFB01000019">
    <property type="protein sequence ID" value="KRL61796.1"/>
    <property type="molecule type" value="Genomic_DNA"/>
</dbReference>
<keyword evidence="2" id="KW-1133">Transmembrane helix</keyword>
<comment type="caution">
    <text evidence="4">The sequence shown here is derived from an EMBL/GenBank/DDBJ whole genome shotgun (WGS) entry which is preliminary data.</text>
</comment>
<dbReference type="GO" id="GO:0080120">
    <property type="term" value="P:CAAX-box protein maturation"/>
    <property type="evidence" value="ECO:0007669"/>
    <property type="project" value="UniProtKB-ARBA"/>
</dbReference>
<feature type="transmembrane region" description="Helical" evidence="2">
    <location>
        <begin position="181"/>
        <end position="202"/>
    </location>
</feature>
<keyword evidence="2" id="KW-0472">Membrane</keyword>
<feature type="domain" description="CAAX prenyl protease 2/Lysostaphin resistance protein A-like" evidence="3">
    <location>
        <begin position="237"/>
        <end position="332"/>
    </location>
</feature>
<sequence>MKMKVRVEKVFQVELLVSALLSLVNLGIEFTWFRVGISIIAFLSILINFKKFIFYHIWNVVVINVLFSFTFESFLKLIAHFLPDYHWELFILDLLLLPIILLPLIFVSFTKMKNMWWRFITLVWLNPWIRSGYMVNNNEVSMLIYYLFFAGLYTGIVWYLFKEWRYYFGFHFKVKNLNLTYWLGAFLLLATTITIVIFEVSIHQANYWNEIFNLNLDYIDLSMPMASYSSYIKDTFSAFGGVLIEEVVRYLSLFTFLIFFKNNKHKLLFSIIASMIIFSLAHYSWIFDSEVRYRIIVIVLNTIDFGCYMALIYLYTGKLWLVWLIHMAFDWLVSSGTPLAQGMLLSDNSNGYIYLMIKWLVALIILIIFLKVPAFSSRLNDTANRMVKRR</sequence>
<feature type="transmembrane region" description="Helical" evidence="2">
    <location>
        <begin position="87"/>
        <end position="109"/>
    </location>
</feature>
<feature type="transmembrane region" description="Helical" evidence="2">
    <location>
        <begin position="53"/>
        <end position="75"/>
    </location>
</feature>
<feature type="transmembrane region" description="Helical" evidence="2">
    <location>
        <begin position="115"/>
        <end position="131"/>
    </location>
</feature>
<organism evidence="4 5">
    <name type="scientific">Lactobacillus psittaci DSM 15354</name>
    <dbReference type="NCBI Taxonomy" id="1122152"/>
    <lineage>
        <taxon>Bacteria</taxon>
        <taxon>Bacillati</taxon>
        <taxon>Bacillota</taxon>
        <taxon>Bacilli</taxon>
        <taxon>Lactobacillales</taxon>
        <taxon>Lactobacillaceae</taxon>
        <taxon>Lactobacillus</taxon>
    </lineage>
</organism>
<dbReference type="OrthoDB" id="2322595at2"/>
<protein>
    <recommendedName>
        <fullName evidence="3">CAAX prenyl protease 2/Lysostaphin resistance protein A-like domain-containing protein</fullName>
    </recommendedName>
</protein>
<feature type="transmembrane region" description="Helical" evidence="2">
    <location>
        <begin position="238"/>
        <end position="260"/>
    </location>
</feature>
<feature type="transmembrane region" description="Helical" evidence="2">
    <location>
        <begin position="321"/>
        <end position="340"/>
    </location>
</feature>
<keyword evidence="2" id="KW-0812">Transmembrane</keyword>
<evidence type="ECO:0000256" key="2">
    <source>
        <dbReference type="SAM" id="Phobius"/>
    </source>
</evidence>
<name>A0A0R1S2I0_9LACO</name>
<reference evidence="4 5" key="1">
    <citation type="journal article" date="2015" name="Genome Announc.">
        <title>Expanding the biotechnology potential of lactobacilli through comparative genomics of 213 strains and associated genera.</title>
        <authorList>
            <person name="Sun Z."/>
            <person name="Harris H.M."/>
            <person name="McCann A."/>
            <person name="Guo C."/>
            <person name="Argimon S."/>
            <person name="Zhang W."/>
            <person name="Yang X."/>
            <person name="Jeffery I.B."/>
            <person name="Cooney J.C."/>
            <person name="Kagawa T.F."/>
            <person name="Liu W."/>
            <person name="Song Y."/>
            <person name="Salvetti E."/>
            <person name="Wrobel A."/>
            <person name="Rasinkangas P."/>
            <person name="Parkhill J."/>
            <person name="Rea M.C."/>
            <person name="O'Sullivan O."/>
            <person name="Ritari J."/>
            <person name="Douillard F.P."/>
            <person name="Paul Ross R."/>
            <person name="Yang R."/>
            <person name="Briner A.E."/>
            <person name="Felis G.E."/>
            <person name="de Vos W.M."/>
            <person name="Barrangou R."/>
            <person name="Klaenhammer T.R."/>
            <person name="Caufield P.W."/>
            <person name="Cui Y."/>
            <person name="Zhang H."/>
            <person name="O'Toole P.W."/>
        </authorList>
    </citation>
    <scope>NUCLEOTIDE SEQUENCE [LARGE SCALE GENOMIC DNA]</scope>
    <source>
        <strain evidence="4 5">DSM 15354</strain>
    </source>
</reference>
<accession>A0A0R1S2I0</accession>
<dbReference type="Proteomes" id="UP000051931">
    <property type="component" value="Unassembled WGS sequence"/>
</dbReference>
<evidence type="ECO:0000259" key="3">
    <source>
        <dbReference type="Pfam" id="PF02517"/>
    </source>
</evidence>
<comment type="similarity">
    <text evidence="1">Belongs to the UPF0177 family.</text>
</comment>
<dbReference type="STRING" id="1122152.GCA_000425905_01150"/>
<feature type="transmembrane region" description="Helical" evidence="2">
    <location>
        <begin position="267"/>
        <end position="287"/>
    </location>
</feature>
<dbReference type="GO" id="GO:0004175">
    <property type="term" value="F:endopeptidase activity"/>
    <property type="evidence" value="ECO:0007669"/>
    <property type="project" value="UniProtKB-ARBA"/>
</dbReference>
<dbReference type="eggNOG" id="COG1266">
    <property type="taxonomic scope" value="Bacteria"/>
</dbReference>
<evidence type="ECO:0000256" key="1">
    <source>
        <dbReference type="ARBA" id="ARBA00009067"/>
    </source>
</evidence>
<dbReference type="PATRIC" id="fig|1122152.4.peg.486"/>
<gene>
    <name evidence="4" type="ORF">FC23_GL000478</name>
</gene>
<evidence type="ECO:0000313" key="5">
    <source>
        <dbReference type="Proteomes" id="UP000051931"/>
    </source>
</evidence>
<feature type="transmembrane region" description="Helical" evidence="2">
    <location>
        <begin position="293"/>
        <end position="314"/>
    </location>
</feature>